<evidence type="ECO:0000259" key="2">
    <source>
        <dbReference type="Pfam" id="PF00501"/>
    </source>
</evidence>
<dbReference type="Proteomes" id="UP001254564">
    <property type="component" value="Unassembled WGS sequence"/>
</dbReference>
<feature type="domain" description="AMP-dependent synthetase/ligase" evidence="2">
    <location>
        <begin position="93"/>
        <end position="245"/>
    </location>
</feature>
<reference evidence="3 4" key="1">
    <citation type="submission" date="2023-04" db="EMBL/GenBank/DDBJ databases">
        <title>A long-awaited taxogenomic arrangement of the family Halomonadaceae.</title>
        <authorList>
            <person name="De La Haba R."/>
            <person name="Chuvochina M."/>
            <person name="Wittouck S."/>
            <person name="Arahal D.R."/>
            <person name="Sanchez-Porro C."/>
            <person name="Hugenholtz P."/>
            <person name="Ventosa A."/>
        </authorList>
    </citation>
    <scope>NUCLEOTIDE SEQUENCE [LARGE SCALE GENOMIC DNA]</scope>
    <source>
        <strain evidence="3 4">DSM 21020</strain>
    </source>
</reference>
<evidence type="ECO:0000313" key="3">
    <source>
        <dbReference type="EMBL" id="MDR5897556.1"/>
    </source>
</evidence>
<dbReference type="SUPFAM" id="SSF56801">
    <property type="entry name" value="Acetyl-CoA synthetase-like"/>
    <property type="match status" value="1"/>
</dbReference>
<dbReference type="Pfam" id="PF00501">
    <property type="entry name" value="AMP-binding"/>
    <property type="match status" value="1"/>
</dbReference>
<evidence type="ECO:0000256" key="1">
    <source>
        <dbReference type="ARBA" id="ARBA00022598"/>
    </source>
</evidence>
<dbReference type="PANTHER" id="PTHR43352">
    <property type="entry name" value="ACETYL-COA SYNTHETASE"/>
    <property type="match status" value="1"/>
</dbReference>
<gene>
    <name evidence="3" type="ORF">QC823_00920</name>
</gene>
<dbReference type="Gene3D" id="3.40.50.12780">
    <property type="entry name" value="N-terminal domain of ligase-like"/>
    <property type="match status" value="1"/>
</dbReference>
<name>A0ABU1GZS2_9GAMM</name>
<protein>
    <submittedName>
        <fullName evidence="3">AMP-binding protein</fullName>
    </submittedName>
</protein>
<sequence>MPTWMTPKLIDPLLRSLLQSELSAYRGVPLSAISDAPAIDSLERLYLASSVAEFFCLHETGSEDRLLMKEGVDAWTELIAQAVAYTSGLVFRTSGSTGDPKACHHRWADIEAEAQALHQRICERITPERVVAWLPLHHLYGFMLGVAYPAFNDVEMVVADKTLPTLQEGDVVVTVPPRWTYLAKTRTDWPSSVLGVSSTAPLPSDVAERLSQQSLSQQSLSQQRIAAVMEIYGSSETGGVATRFHHDAPFTLLSHWQQATADTLTAADARDHAVNLPDRVVWEDTRRFTLAGRHDDVVSIGGVNVSPAAVAREIEAIPEVRQCAVRPTQAGNGQVRLKAFVVPTDPSRDIAEHIDATLDAWPAAKRPIAITYGDALPTNAMGKLTDW</sequence>
<dbReference type="Gene3D" id="3.30.300.30">
    <property type="match status" value="1"/>
</dbReference>
<dbReference type="InterPro" id="IPR000873">
    <property type="entry name" value="AMP-dep_synth/lig_dom"/>
</dbReference>
<accession>A0ABU1GZS2</accession>
<dbReference type="InterPro" id="IPR042099">
    <property type="entry name" value="ANL_N_sf"/>
</dbReference>
<dbReference type="PANTHER" id="PTHR43352:SF1">
    <property type="entry name" value="ANTHRANILATE--COA LIGASE"/>
    <property type="match status" value="1"/>
</dbReference>
<comment type="caution">
    <text evidence="3">The sequence shown here is derived from an EMBL/GenBank/DDBJ whole genome shotgun (WGS) entry which is preliminary data.</text>
</comment>
<dbReference type="RefSeq" id="WP_309654475.1">
    <property type="nucleotide sequence ID" value="NZ_JARWAN010000001.1"/>
</dbReference>
<evidence type="ECO:0000313" key="4">
    <source>
        <dbReference type="Proteomes" id="UP001254564"/>
    </source>
</evidence>
<dbReference type="EMBL" id="JARWAN010000001">
    <property type="protein sequence ID" value="MDR5897556.1"/>
    <property type="molecule type" value="Genomic_DNA"/>
</dbReference>
<organism evidence="3 4">
    <name type="scientific">Vreelandella vilamensis</name>
    <dbReference type="NCBI Taxonomy" id="531309"/>
    <lineage>
        <taxon>Bacteria</taxon>
        <taxon>Pseudomonadati</taxon>
        <taxon>Pseudomonadota</taxon>
        <taxon>Gammaproteobacteria</taxon>
        <taxon>Oceanospirillales</taxon>
        <taxon>Halomonadaceae</taxon>
        <taxon>Vreelandella</taxon>
    </lineage>
</organism>
<keyword evidence="4" id="KW-1185">Reference proteome</keyword>
<proteinExistence type="predicted"/>
<dbReference type="InterPro" id="IPR045851">
    <property type="entry name" value="AMP-bd_C_sf"/>
</dbReference>
<keyword evidence="1" id="KW-0436">Ligase</keyword>